<dbReference type="Gene3D" id="3.20.20.80">
    <property type="entry name" value="Glycosidases"/>
    <property type="match status" value="1"/>
</dbReference>
<dbReference type="PRINTS" id="PR00134">
    <property type="entry name" value="GLHYDRLASE10"/>
</dbReference>
<dbReference type="InterPro" id="IPR031158">
    <property type="entry name" value="GH10_AS"/>
</dbReference>
<comment type="catalytic activity">
    <reaction evidence="6">
        <text>Endohydrolysis of (1-&gt;4)-beta-D-xylosidic linkages in xylans.</text>
        <dbReference type="EC" id="3.2.1.8"/>
    </reaction>
</comment>
<dbReference type="PANTHER" id="PTHR31490">
    <property type="entry name" value="GLYCOSYL HYDROLASE"/>
    <property type="match status" value="1"/>
</dbReference>
<name>A0A846QP51_9FLAO</name>
<accession>A0A846QP51</accession>
<sequence length="376" mass="42014">MKAFKTLVVLTIALITYTSCKEKTVAVVEEEIPSLKASYENDFLIGSALNGRQINEEDSVQNALIAREFNSYTAENIMKSMHIHPAKDTFNFEMPDKLFALAEKNGAKVHGHTLIWHSQLSSFFYGIKDSTEMVSAMTDHINTIAGRYAGKLDSWDVVNEAVEGDGSLRKSVFLNVLGEDYLPLSFKLAAAADPQADLYYNDYSMTGEAKRKGVIEMVKKIQESGAKIDGIGMQGHWHLDSPSLEEIETSILEYAALGVKVAITELDIDVLPNPRNVEGADISQRAEIDAQNNPYVNGLPDSINVALAKRYEDLFKLFLKHSDKISRVTLWGVNDGDSWKNNFPARGRTNYCLLFDRNNQPKKAYESVMALKENKE</sequence>
<evidence type="ECO:0000313" key="8">
    <source>
        <dbReference type="EMBL" id="NJB69851.1"/>
    </source>
</evidence>
<feature type="domain" description="GH10" evidence="7">
    <location>
        <begin position="29"/>
        <end position="371"/>
    </location>
</feature>
<gene>
    <name evidence="8" type="ORF">GGR42_000313</name>
</gene>
<dbReference type="GO" id="GO:0045493">
    <property type="term" value="P:xylan catabolic process"/>
    <property type="evidence" value="ECO:0007669"/>
    <property type="project" value="UniProtKB-KW"/>
</dbReference>
<dbReference type="PROSITE" id="PS51760">
    <property type="entry name" value="GH10_2"/>
    <property type="match status" value="1"/>
</dbReference>
<evidence type="ECO:0000256" key="1">
    <source>
        <dbReference type="ARBA" id="ARBA00022801"/>
    </source>
</evidence>
<evidence type="ECO:0000256" key="2">
    <source>
        <dbReference type="ARBA" id="ARBA00023277"/>
    </source>
</evidence>
<keyword evidence="9" id="KW-1185">Reference proteome</keyword>
<dbReference type="AlphaFoldDB" id="A0A846QP51"/>
<keyword evidence="8" id="KW-0858">Xylan degradation</keyword>
<dbReference type="GO" id="GO:0031176">
    <property type="term" value="F:endo-1,4-beta-xylanase activity"/>
    <property type="evidence" value="ECO:0007669"/>
    <property type="project" value="UniProtKB-EC"/>
</dbReference>
<evidence type="ECO:0000313" key="9">
    <source>
        <dbReference type="Proteomes" id="UP000590442"/>
    </source>
</evidence>
<comment type="caution">
    <text evidence="8">The sequence shown here is derived from an EMBL/GenBank/DDBJ whole genome shotgun (WGS) entry which is preliminary data.</text>
</comment>
<feature type="active site" description="Nucleophile" evidence="5">
    <location>
        <position position="265"/>
    </location>
</feature>
<comment type="similarity">
    <text evidence="6">Belongs to the glycosyl hydrolase 10 (cellulase F) family.</text>
</comment>
<dbReference type="EMBL" id="JAATJJ010000001">
    <property type="protein sequence ID" value="NJB69851.1"/>
    <property type="molecule type" value="Genomic_DNA"/>
</dbReference>
<dbReference type="SUPFAM" id="SSF51445">
    <property type="entry name" value="(Trans)glycosidases"/>
    <property type="match status" value="1"/>
</dbReference>
<keyword evidence="1 6" id="KW-0378">Hydrolase</keyword>
<evidence type="ECO:0000259" key="7">
    <source>
        <dbReference type="PROSITE" id="PS51760"/>
    </source>
</evidence>
<dbReference type="Pfam" id="PF00331">
    <property type="entry name" value="Glyco_hydro_10"/>
    <property type="match status" value="1"/>
</dbReference>
<dbReference type="EC" id="3.2.1.8" evidence="6"/>
<keyword evidence="4 6" id="KW-0624">Polysaccharide degradation</keyword>
<evidence type="ECO:0000256" key="5">
    <source>
        <dbReference type="PROSITE-ProRule" id="PRU10061"/>
    </source>
</evidence>
<organism evidence="8 9">
    <name type="scientific">Saonia flava</name>
    <dbReference type="NCBI Taxonomy" id="523696"/>
    <lineage>
        <taxon>Bacteria</taxon>
        <taxon>Pseudomonadati</taxon>
        <taxon>Bacteroidota</taxon>
        <taxon>Flavobacteriia</taxon>
        <taxon>Flavobacteriales</taxon>
        <taxon>Flavobacteriaceae</taxon>
        <taxon>Saonia</taxon>
    </lineage>
</organism>
<dbReference type="PROSITE" id="PS00591">
    <property type="entry name" value="GH10_1"/>
    <property type="match status" value="1"/>
</dbReference>
<proteinExistence type="inferred from homology"/>
<evidence type="ECO:0000256" key="4">
    <source>
        <dbReference type="ARBA" id="ARBA00023326"/>
    </source>
</evidence>
<dbReference type="SMART" id="SM00633">
    <property type="entry name" value="Glyco_10"/>
    <property type="match status" value="1"/>
</dbReference>
<dbReference type="InterPro" id="IPR017853">
    <property type="entry name" value="GH"/>
</dbReference>
<reference evidence="8 9" key="1">
    <citation type="submission" date="2020-03" db="EMBL/GenBank/DDBJ databases">
        <title>Genomic Encyclopedia of Type Strains, Phase IV (KMG-IV): sequencing the most valuable type-strain genomes for metagenomic binning, comparative biology and taxonomic classification.</title>
        <authorList>
            <person name="Goeker M."/>
        </authorList>
    </citation>
    <scope>NUCLEOTIDE SEQUENCE [LARGE SCALE GENOMIC DNA]</scope>
    <source>
        <strain evidence="8 9">DSM 29762</strain>
    </source>
</reference>
<dbReference type="RefSeq" id="WP_167960167.1">
    <property type="nucleotide sequence ID" value="NZ_JAATJJ010000001.1"/>
</dbReference>
<protein>
    <recommendedName>
        <fullName evidence="6">Beta-xylanase</fullName>
        <ecNumber evidence="6">3.2.1.8</ecNumber>
    </recommendedName>
</protein>
<dbReference type="Proteomes" id="UP000590442">
    <property type="component" value="Unassembled WGS sequence"/>
</dbReference>
<evidence type="ECO:0000256" key="3">
    <source>
        <dbReference type="ARBA" id="ARBA00023295"/>
    </source>
</evidence>
<dbReference type="InterPro" id="IPR044846">
    <property type="entry name" value="GH10"/>
</dbReference>
<dbReference type="PANTHER" id="PTHR31490:SF90">
    <property type="entry name" value="ENDO-1,4-BETA-XYLANASE A"/>
    <property type="match status" value="1"/>
</dbReference>
<evidence type="ECO:0000256" key="6">
    <source>
        <dbReference type="RuleBase" id="RU361174"/>
    </source>
</evidence>
<keyword evidence="3 6" id="KW-0326">Glycosidase</keyword>
<keyword evidence="2 6" id="KW-0119">Carbohydrate metabolism</keyword>
<dbReference type="InterPro" id="IPR001000">
    <property type="entry name" value="GH10_dom"/>
</dbReference>